<dbReference type="RefSeq" id="WP_382409272.1">
    <property type="nucleotide sequence ID" value="NZ_JBHSGU010000005.1"/>
</dbReference>
<dbReference type="Pfam" id="PF08308">
    <property type="entry name" value="PEGA"/>
    <property type="match status" value="2"/>
</dbReference>
<dbReference type="InterPro" id="IPR042095">
    <property type="entry name" value="SUMF_sf"/>
</dbReference>
<feature type="domain" description="Sulfatase-modifying factor enzyme-like" evidence="2">
    <location>
        <begin position="421"/>
        <end position="664"/>
    </location>
</feature>
<dbReference type="SUPFAM" id="SSF56436">
    <property type="entry name" value="C-type lectin-like"/>
    <property type="match status" value="1"/>
</dbReference>
<evidence type="ECO:0000313" key="4">
    <source>
        <dbReference type="EMBL" id="MFC4701126.1"/>
    </source>
</evidence>
<name>A0ABV9LX62_9ALTE</name>
<dbReference type="InterPro" id="IPR051043">
    <property type="entry name" value="Sulfatase_Mod_Factor_Kinase"/>
</dbReference>
<keyword evidence="5" id="KW-1185">Reference proteome</keyword>
<dbReference type="InterPro" id="IPR016187">
    <property type="entry name" value="CTDL_fold"/>
</dbReference>
<organism evidence="4 5">
    <name type="scientific">Glaciecola siphonariae</name>
    <dbReference type="NCBI Taxonomy" id="521012"/>
    <lineage>
        <taxon>Bacteria</taxon>
        <taxon>Pseudomonadati</taxon>
        <taxon>Pseudomonadota</taxon>
        <taxon>Gammaproteobacteria</taxon>
        <taxon>Alteromonadales</taxon>
        <taxon>Alteromonadaceae</taxon>
        <taxon>Glaciecola</taxon>
    </lineage>
</organism>
<evidence type="ECO:0000313" key="5">
    <source>
        <dbReference type="Proteomes" id="UP001595897"/>
    </source>
</evidence>
<evidence type="ECO:0000259" key="3">
    <source>
        <dbReference type="Pfam" id="PF08308"/>
    </source>
</evidence>
<evidence type="ECO:0000256" key="1">
    <source>
        <dbReference type="SAM" id="Phobius"/>
    </source>
</evidence>
<accession>A0ABV9LX62</accession>
<dbReference type="EMBL" id="JBHSGU010000005">
    <property type="protein sequence ID" value="MFC4701126.1"/>
    <property type="molecule type" value="Genomic_DNA"/>
</dbReference>
<dbReference type="PANTHER" id="PTHR23150:SF19">
    <property type="entry name" value="FORMYLGLYCINE-GENERATING ENZYME"/>
    <property type="match status" value="1"/>
</dbReference>
<keyword evidence="1" id="KW-0472">Membrane</keyword>
<proteinExistence type="predicted"/>
<sequence length="667" mass="73178">MQIDDRIKQAQRRGAGIYLLGAVFTFFVFAAVLSWLFLVKAYVLNIGPTEALPSATIKVDSGSAYVANHKVYTLGGTVNISVSAQTFETTSLAISNDSPSNIEVILQPSPAQIIGSIEVEGAALSGETSWYIENSLVQVGNNLNYSVAAGEYELSVNNPYYKPYTTTINAQRGERLEVAVKLEPVQGAISINTQPSGAEIFINNEMKGTSPLVVELSGGKYSLTSLLQGYQSIEDEIEVSSTAIRPERNYRLLPVQSQLNISASPNDGVLLINKLEQPLGLHSLDANTSHSIEYRKPGYFPFKRSIKLAPQEQQSMSIALEPEIGRVWIASNVEADLSIDSKAQGKVGPDGRAFELMAKPLTIVLSKKGYRSVTQSVTASSARELKVEVKLLTEFDARRKEGRPLAANQLGIKLLKFNPDPFVMGSPPNETGRRRNEHQVKVDFTRSFWVSETEITQAQFAAFTGQASNSKLPQVEVTWDQAALFCNWLSVQEGLPPFYKVSGAKVTGFDTASTGYRLPTEAEWEWLAKKAKRSRSTVYVWGDQTRIPTNIGNFADESAKGNQLILLEQYNDGQAGLAPVASFKADRIGLFDLAGNASEWVHDFYTTALPDTQNVQTDYMGAPRGTQHVVKGGNYTSGRLRELRAAFREVGESAKPTIGFRIARYDN</sequence>
<dbReference type="Gene3D" id="3.90.1580.10">
    <property type="entry name" value="paralog of FGE (formylglycine-generating enzyme)"/>
    <property type="match status" value="1"/>
</dbReference>
<dbReference type="InterPro" id="IPR013229">
    <property type="entry name" value="PEGA"/>
</dbReference>
<comment type="caution">
    <text evidence="4">The sequence shown here is derived from an EMBL/GenBank/DDBJ whole genome shotgun (WGS) entry which is preliminary data.</text>
</comment>
<keyword evidence="1" id="KW-1133">Transmembrane helix</keyword>
<feature type="transmembrane region" description="Helical" evidence="1">
    <location>
        <begin position="16"/>
        <end position="38"/>
    </location>
</feature>
<dbReference type="PANTHER" id="PTHR23150">
    <property type="entry name" value="SULFATASE MODIFYING FACTOR 1, 2"/>
    <property type="match status" value="1"/>
</dbReference>
<dbReference type="Pfam" id="PF03781">
    <property type="entry name" value="FGE-sulfatase"/>
    <property type="match status" value="1"/>
</dbReference>
<feature type="domain" description="PEGA" evidence="3">
    <location>
        <begin position="187"/>
        <end position="240"/>
    </location>
</feature>
<dbReference type="InterPro" id="IPR005532">
    <property type="entry name" value="SUMF_dom"/>
</dbReference>
<gene>
    <name evidence="4" type="ORF">ACFO4O_13210</name>
</gene>
<protein>
    <submittedName>
        <fullName evidence="4">SUMF1/EgtB/PvdO family nonheme iron enzyme</fullName>
    </submittedName>
</protein>
<dbReference type="Proteomes" id="UP001595897">
    <property type="component" value="Unassembled WGS sequence"/>
</dbReference>
<keyword evidence="1" id="KW-0812">Transmembrane</keyword>
<evidence type="ECO:0000259" key="2">
    <source>
        <dbReference type="Pfam" id="PF03781"/>
    </source>
</evidence>
<reference evidence="5" key="1">
    <citation type="journal article" date="2019" name="Int. J. Syst. Evol. Microbiol.">
        <title>The Global Catalogue of Microorganisms (GCM) 10K type strain sequencing project: providing services to taxonomists for standard genome sequencing and annotation.</title>
        <authorList>
            <consortium name="The Broad Institute Genomics Platform"/>
            <consortium name="The Broad Institute Genome Sequencing Center for Infectious Disease"/>
            <person name="Wu L."/>
            <person name="Ma J."/>
        </authorList>
    </citation>
    <scope>NUCLEOTIDE SEQUENCE [LARGE SCALE GENOMIC DNA]</scope>
    <source>
        <strain evidence="5">KACC 12507</strain>
    </source>
</reference>
<feature type="domain" description="PEGA" evidence="3">
    <location>
        <begin position="142"/>
        <end position="185"/>
    </location>
</feature>